<accession>A0A2A5JNM8</accession>
<reference evidence="2" key="1">
    <citation type="journal article" date="2019" name="Genome Announc.">
        <title>Draft Genome Sequence of Pseudoalteromonas piscicida Strain 36Y ROTHPW, an Hypersaline Seawater Isolate from the South Coast of Sonora, Mexico.</title>
        <authorList>
            <person name="Sanchez-Diaz R."/>
            <person name="Molina-Garza Z.J."/>
            <person name="Cruz-Suarez L.E."/>
            <person name="Selvin J."/>
            <person name="Kiran G.S."/>
            <person name="Ibarra-Gamez J.C."/>
            <person name="Gomez-Gil B."/>
            <person name="Galaviz-Silva L."/>
        </authorList>
    </citation>
    <scope>NUCLEOTIDE SEQUENCE [LARGE SCALE GENOMIC DNA]</scope>
    <source>
        <strain evidence="2">36Y_RITHPW</strain>
    </source>
</reference>
<evidence type="ECO:0000313" key="1">
    <source>
        <dbReference type="EMBL" id="PCK31052.1"/>
    </source>
</evidence>
<dbReference type="AlphaFoldDB" id="A0A2A5JNM8"/>
<dbReference type="Proteomes" id="UP000228621">
    <property type="component" value="Unassembled WGS sequence"/>
</dbReference>
<comment type="caution">
    <text evidence="1">The sequence shown here is derived from an EMBL/GenBank/DDBJ whole genome shotgun (WGS) entry which is preliminary data.</text>
</comment>
<evidence type="ECO:0000313" key="2">
    <source>
        <dbReference type="Proteomes" id="UP000228621"/>
    </source>
</evidence>
<organism evidence="1 2">
    <name type="scientific">Pseudoalteromonas piscicida</name>
    <dbReference type="NCBI Taxonomy" id="43662"/>
    <lineage>
        <taxon>Bacteria</taxon>
        <taxon>Pseudomonadati</taxon>
        <taxon>Pseudomonadota</taxon>
        <taxon>Gammaproteobacteria</taxon>
        <taxon>Alteromonadales</taxon>
        <taxon>Pseudoalteromonadaceae</taxon>
        <taxon>Pseudoalteromonas</taxon>
    </lineage>
</organism>
<name>A0A2A5JNM8_PSEO7</name>
<keyword evidence="2" id="KW-1185">Reference proteome</keyword>
<dbReference type="EMBL" id="NKHF01000065">
    <property type="protein sequence ID" value="PCK31052.1"/>
    <property type="molecule type" value="Genomic_DNA"/>
</dbReference>
<gene>
    <name evidence="1" type="ORF">CEX98_14330</name>
</gene>
<proteinExistence type="predicted"/>
<protein>
    <submittedName>
        <fullName evidence="1">Uncharacterized protein</fullName>
    </submittedName>
</protein>
<sequence>MPKLTGAAVGYANFGDVAGWGDAAGRIGVSALGGCAAGKASGGSCSKGARTAAMVQALTMSASELYKRVSTKVSKATGKPYNETGEPHLWKEGQSDVGKQLTQAQKDAIAGGANIPLSSDQSGFMQAAGKGPYMDAFAEFHDGLHDYSFIPDDQFSLVATMPPSYAITLAAAARPYSHYYYFDLLDERR</sequence>